<dbReference type="NCBIfam" id="NF033488">
    <property type="entry name" value="lmo0937_fam_TM"/>
    <property type="match status" value="1"/>
</dbReference>
<comment type="caution">
    <text evidence="2">The sequence shown here is derived from an EMBL/GenBank/DDBJ whole genome shotgun (WGS) entry which is preliminary data.</text>
</comment>
<reference evidence="2 3" key="1">
    <citation type="submission" date="2019-07" db="EMBL/GenBank/DDBJ databases">
        <title>Genome assembly of Bacillus simplex strain GGC-P6A.</title>
        <authorList>
            <person name="Jennings M.E."/>
            <person name="Barton H.A."/>
        </authorList>
    </citation>
    <scope>NUCLEOTIDE SEQUENCE [LARGE SCALE GENOMIC DNA]</scope>
    <source>
        <strain evidence="2 3">GGC-P6A</strain>
    </source>
</reference>
<dbReference type="AlphaFoldDB" id="A0A8B5Y524"/>
<accession>A0A8B5Y524</accession>
<feature type="transmembrane region" description="Helical" evidence="1">
    <location>
        <begin position="6"/>
        <end position="39"/>
    </location>
</feature>
<keyword evidence="1" id="KW-0472">Membrane</keyword>
<name>A0A8B5Y524_9BACI</name>
<dbReference type="Proteomes" id="UP000317770">
    <property type="component" value="Unassembled WGS sequence"/>
</dbReference>
<dbReference type="InterPro" id="IPR043727">
    <property type="entry name" value="Lmo0937-like"/>
</dbReference>
<proteinExistence type="predicted"/>
<protein>
    <submittedName>
        <fullName evidence="2">Lmo0937 family membrane protein</fullName>
    </submittedName>
</protein>
<evidence type="ECO:0000313" key="3">
    <source>
        <dbReference type="Proteomes" id="UP000317770"/>
    </source>
</evidence>
<organism evidence="2 3">
    <name type="scientific">Peribacillus simplex</name>
    <dbReference type="NCBI Taxonomy" id="1478"/>
    <lineage>
        <taxon>Bacteria</taxon>
        <taxon>Bacillati</taxon>
        <taxon>Bacillota</taxon>
        <taxon>Bacilli</taxon>
        <taxon>Bacillales</taxon>
        <taxon>Bacillaceae</taxon>
        <taxon>Peribacillus</taxon>
    </lineage>
</organism>
<dbReference type="GeneID" id="56476497"/>
<evidence type="ECO:0000313" key="2">
    <source>
        <dbReference type="EMBL" id="TVX84075.1"/>
    </source>
</evidence>
<gene>
    <name evidence="2" type="ORF">FQP34_02325</name>
</gene>
<sequence>MIWTIIGLIILLWVLGLVFKVAAGFIHILLIIAVILILVKVFKGRNRM</sequence>
<dbReference type="RefSeq" id="WP_144476786.1">
    <property type="nucleotide sequence ID" value="NZ_CABIYS010000003.1"/>
</dbReference>
<dbReference type="EMBL" id="VNKI01000001">
    <property type="protein sequence ID" value="TVX84075.1"/>
    <property type="molecule type" value="Genomic_DNA"/>
</dbReference>
<dbReference type="Pfam" id="PF18919">
    <property type="entry name" value="DUF5670"/>
    <property type="match status" value="1"/>
</dbReference>
<evidence type="ECO:0000256" key="1">
    <source>
        <dbReference type="SAM" id="Phobius"/>
    </source>
</evidence>
<keyword evidence="1" id="KW-0812">Transmembrane</keyword>
<keyword evidence="1" id="KW-1133">Transmembrane helix</keyword>